<dbReference type="PROSITE" id="PS51257">
    <property type="entry name" value="PROKAR_LIPOPROTEIN"/>
    <property type="match status" value="1"/>
</dbReference>
<keyword evidence="2" id="KW-1185">Reference proteome</keyword>
<protein>
    <submittedName>
        <fullName evidence="1">Uncharacterized protein</fullName>
    </submittedName>
</protein>
<dbReference type="RefSeq" id="WP_089478103.1">
    <property type="nucleotide sequence ID" value="NZ_MUGS01000004.1"/>
</dbReference>
<dbReference type="EMBL" id="MUGS01000004">
    <property type="protein sequence ID" value="OXG09016.1"/>
    <property type="molecule type" value="Genomic_DNA"/>
</dbReference>
<evidence type="ECO:0000313" key="1">
    <source>
        <dbReference type="EMBL" id="OXG09016.1"/>
    </source>
</evidence>
<organism evidence="1 2">
    <name type="scientific">Flavobacterium araucananum</name>
    <dbReference type="NCBI Taxonomy" id="946678"/>
    <lineage>
        <taxon>Bacteria</taxon>
        <taxon>Pseudomonadati</taxon>
        <taxon>Bacteroidota</taxon>
        <taxon>Flavobacteriia</taxon>
        <taxon>Flavobacteriales</taxon>
        <taxon>Flavobacteriaceae</taxon>
        <taxon>Flavobacterium</taxon>
    </lineage>
</organism>
<proteinExistence type="predicted"/>
<comment type="caution">
    <text evidence="1">The sequence shown here is derived from an EMBL/GenBank/DDBJ whole genome shotgun (WGS) entry which is preliminary data.</text>
</comment>
<dbReference type="Proteomes" id="UP000214684">
    <property type="component" value="Unassembled WGS sequence"/>
</dbReference>
<reference evidence="1 2" key="1">
    <citation type="submission" date="2016-11" db="EMBL/GenBank/DDBJ databases">
        <title>Whole genomes of Flavobacteriaceae.</title>
        <authorList>
            <person name="Stine C."/>
            <person name="Li C."/>
            <person name="Tadesse D."/>
        </authorList>
    </citation>
    <scope>NUCLEOTIDE SEQUENCE [LARGE SCALE GENOMIC DNA]</scope>
    <source>
        <strain evidence="1 2">DSM 24704</strain>
    </source>
</reference>
<evidence type="ECO:0000313" key="2">
    <source>
        <dbReference type="Proteomes" id="UP000214684"/>
    </source>
</evidence>
<gene>
    <name evidence="1" type="ORF">B0A64_03210</name>
</gene>
<accession>A0A227PIT3</accession>
<name>A0A227PIT3_9FLAO</name>
<sequence>MYTSNLKNKIIFLFILILMGCKREYTCKEYVLSYNYTSLQIERINENEIKNLQFFVKRNDSIINKGHLEVIQKLSKNRTLVKFKFFKVDTIYKTDTIYLNLKNASHYITGTEEVCVETTVGTPFIRIYKIDGVEFTEGEGFLKN</sequence>
<dbReference type="AlphaFoldDB" id="A0A227PIT3"/>